<keyword evidence="1" id="KW-0472">Membrane</keyword>
<evidence type="ECO:0000313" key="3">
    <source>
        <dbReference type="Proteomes" id="UP001156389"/>
    </source>
</evidence>
<gene>
    <name evidence="2" type="ORF">LHJ74_27685</name>
</gene>
<accession>A0ABT2K0E6</accession>
<dbReference type="Pfam" id="PF08592">
    <property type="entry name" value="Anthrone_oxy"/>
    <property type="match status" value="1"/>
</dbReference>
<keyword evidence="1" id="KW-0812">Transmembrane</keyword>
<dbReference type="Proteomes" id="UP001156389">
    <property type="component" value="Unassembled WGS sequence"/>
</dbReference>
<dbReference type="InterPro" id="IPR013901">
    <property type="entry name" value="Anthrone_oxy"/>
</dbReference>
<feature type="transmembrane region" description="Helical" evidence="1">
    <location>
        <begin position="81"/>
        <end position="103"/>
    </location>
</feature>
<comment type="caution">
    <text evidence="2">The sequence shown here is derived from an EMBL/GenBank/DDBJ whole genome shotgun (WGS) entry which is preliminary data.</text>
</comment>
<proteinExistence type="predicted"/>
<sequence>MQGVTLGAATVLTGLMAGIYFAFSVAVMPGLAATNDETFVRSMQSVNVKILNGWFMLAFFGALLLPALAGVLLFRDGGMRAVVVWVVAAFVLYAATIGITAGVNVPLNDKLAAAGSAAGDSGFAAAREQFETVWVRGNAARALLATAACGCLVRALIVHANG</sequence>
<dbReference type="RefSeq" id="WP_260221022.1">
    <property type="nucleotide sequence ID" value="NZ_JAJAGO010000015.1"/>
</dbReference>
<feature type="transmembrane region" description="Helical" evidence="1">
    <location>
        <begin position="12"/>
        <end position="33"/>
    </location>
</feature>
<protein>
    <submittedName>
        <fullName evidence="2">DUF1772 domain-containing protein</fullName>
    </submittedName>
</protein>
<name>A0ABT2K0E6_9ACTN</name>
<feature type="transmembrane region" description="Helical" evidence="1">
    <location>
        <begin position="139"/>
        <end position="157"/>
    </location>
</feature>
<feature type="transmembrane region" description="Helical" evidence="1">
    <location>
        <begin position="53"/>
        <end position="74"/>
    </location>
</feature>
<evidence type="ECO:0000313" key="2">
    <source>
        <dbReference type="EMBL" id="MCT2593642.1"/>
    </source>
</evidence>
<organism evidence="2 3">
    <name type="scientific">Streptomyces gossypii</name>
    <dbReference type="NCBI Taxonomy" id="2883101"/>
    <lineage>
        <taxon>Bacteria</taxon>
        <taxon>Bacillati</taxon>
        <taxon>Actinomycetota</taxon>
        <taxon>Actinomycetes</taxon>
        <taxon>Kitasatosporales</taxon>
        <taxon>Streptomycetaceae</taxon>
        <taxon>Streptomyces</taxon>
    </lineage>
</organism>
<dbReference type="EMBL" id="JAJAGO010000015">
    <property type="protein sequence ID" value="MCT2593642.1"/>
    <property type="molecule type" value="Genomic_DNA"/>
</dbReference>
<reference evidence="2 3" key="1">
    <citation type="submission" date="2021-10" db="EMBL/GenBank/DDBJ databases">
        <title>Streptomyces gossypii sp. nov., isolated from soil collected from cotton field.</title>
        <authorList>
            <person name="Ge X."/>
            <person name="Chen X."/>
            <person name="Liu W."/>
        </authorList>
    </citation>
    <scope>NUCLEOTIDE SEQUENCE [LARGE SCALE GENOMIC DNA]</scope>
    <source>
        <strain evidence="2 3">N2-109</strain>
    </source>
</reference>
<evidence type="ECO:0000256" key="1">
    <source>
        <dbReference type="SAM" id="Phobius"/>
    </source>
</evidence>
<keyword evidence="1" id="KW-1133">Transmembrane helix</keyword>
<keyword evidence="3" id="KW-1185">Reference proteome</keyword>